<comment type="caution">
    <text evidence="4">The sequence shown here is derived from an EMBL/GenBank/DDBJ whole genome shotgun (WGS) entry which is preliminary data.</text>
</comment>
<dbReference type="Gene3D" id="3.40.190.10">
    <property type="entry name" value="Periplasmic binding protein-like II"/>
    <property type="match status" value="2"/>
</dbReference>
<dbReference type="AlphaFoldDB" id="A0A7Y3T8N6"/>
<feature type="signal peptide" evidence="3">
    <location>
        <begin position="1"/>
        <end position="22"/>
    </location>
</feature>
<reference evidence="4 5" key="1">
    <citation type="submission" date="2018-11" db="EMBL/GenBank/DDBJ databases">
        <title>Genome sequencing and analysis.</title>
        <authorList>
            <person name="Huang Y.-T."/>
        </authorList>
    </citation>
    <scope>NUCLEOTIDE SEQUENCE [LARGE SCALE GENOMIC DNA]</scope>
    <source>
        <strain evidence="4 5">SHIN</strain>
    </source>
</reference>
<name>A0A7Y3T8N6_9HYPH</name>
<dbReference type="InterPro" id="IPR006059">
    <property type="entry name" value="SBP"/>
</dbReference>
<proteinExistence type="predicted"/>
<evidence type="ECO:0000256" key="2">
    <source>
        <dbReference type="ARBA" id="ARBA00022764"/>
    </source>
</evidence>
<dbReference type="Proteomes" id="UP000526233">
    <property type="component" value="Unassembled WGS sequence"/>
</dbReference>
<sequence>MSMIKISRRSFGILSGSLVASAIVPSFARASGRAVVGTWGGDYQNLQQINIADGNLKGSGMQVIYDPATDTVRKAKLLAERRLPRGSMDIACLTRQGSFEMIQNGIIEELDETKVPNLKKVLPFIRTNYSIPHIYTGRVILYNPKQVSPAPTSYADLWDPKYAGRVGVIDLQYQTTIESAAMIAGGSASDYEPGKAKLLELKNQGVKIYPTNEALAQALKSGEIVMCIMWNARGYMWKNAGIDIEIAIPKEGIGLYLSDMCVPKNAPNKQAAYQYLNAMLEQAPQTAFAEQMGYAPTNADVVLPAELASAVDYTAEQREKFVLPDLEYVAKADADLQNWWNKEFKA</sequence>
<dbReference type="PANTHER" id="PTHR30006:SF2">
    <property type="entry name" value="ABC TRANSPORTER SUBSTRATE-BINDING PROTEIN"/>
    <property type="match status" value="1"/>
</dbReference>
<accession>A0A7Y3T8N6</accession>
<dbReference type="GO" id="GO:0030288">
    <property type="term" value="C:outer membrane-bounded periplasmic space"/>
    <property type="evidence" value="ECO:0007669"/>
    <property type="project" value="TreeGrafter"/>
</dbReference>
<evidence type="ECO:0000313" key="5">
    <source>
        <dbReference type="Proteomes" id="UP000526233"/>
    </source>
</evidence>
<dbReference type="SUPFAM" id="SSF53850">
    <property type="entry name" value="Periplasmic binding protein-like II"/>
    <property type="match status" value="1"/>
</dbReference>
<organism evidence="4 5">
    <name type="scientific">Brucella pseudogrignonensis</name>
    <dbReference type="NCBI Taxonomy" id="419475"/>
    <lineage>
        <taxon>Bacteria</taxon>
        <taxon>Pseudomonadati</taxon>
        <taxon>Pseudomonadota</taxon>
        <taxon>Alphaproteobacteria</taxon>
        <taxon>Hyphomicrobiales</taxon>
        <taxon>Brucellaceae</taxon>
        <taxon>Brucella/Ochrobactrum group</taxon>
        <taxon>Brucella</taxon>
    </lineage>
</organism>
<evidence type="ECO:0000313" key="4">
    <source>
        <dbReference type="EMBL" id="NNV23017.1"/>
    </source>
</evidence>
<dbReference type="GO" id="GO:0015888">
    <property type="term" value="P:thiamine transport"/>
    <property type="evidence" value="ECO:0007669"/>
    <property type="project" value="TreeGrafter"/>
</dbReference>
<feature type="chain" id="PRO_5030748357" evidence="3">
    <location>
        <begin position="23"/>
        <end position="346"/>
    </location>
</feature>
<protein>
    <submittedName>
        <fullName evidence="4">ABC transporter substrate-binding protein</fullName>
    </submittedName>
</protein>
<dbReference type="GO" id="GO:0030975">
    <property type="term" value="F:thiamine binding"/>
    <property type="evidence" value="ECO:0007669"/>
    <property type="project" value="TreeGrafter"/>
</dbReference>
<dbReference type="Pfam" id="PF13416">
    <property type="entry name" value="SBP_bac_8"/>
    <property type="match status" value="1"/>
</dbReference>
<dbReference type="PANTHER" id="PTHR30006">
    <property type="entry name" value="THIAMINE-BINDING PERIPLASMIC PROTEIN-RELATED"/>
    <property type="match status" value="1"/>
</dbReference>
<keyword evidence="1 3" id="KW-0732">Signal</keyword>
<dbReference type="GO" id="GO:0030976">
    <property type="term" value="F:thiamine pyrophosphate binding"/>
    <property type="evidence" value="ECO:0007669"/>
    <property type="project" value="TreeGrafter"/>
</dbReference>
<evidence type="ECO:0000256" key="3">
    <source>
        <dbReference type="SAM" id="SignalP"/>
    </source>
</evidence>
<dbReference type="CDD" id="cd13589">
    <property type="entry name" value="PBP2_polyamine_RpCGA009"/>
    <property type="match status" value="1"/>
</dbReference>
<keyword evidence="2" id="KW-0574">Periplasm</keyword>
<gene>
    <name evidence="4" type="ORF">EHE22_21670</name>
</gene>
<dbReference type="EMBL" id="PKQI01000004">
    <property type="protein sequence ID" value="NNV23017.1"/>
    <property type="molecule type" value="Genomic_DNA"/>
</dbReference>
<evidence type="ECO:0000256" key="1">
    <source>
        <dbReference type="ARBA" id="ARBA00022729"/>
    </source>
</evidence>